<dbReference type="Gene3D" id="3.40.630.10">
    <property type="entry name" value="Zn peptidases"/>
    <property type="match status" value="1"/>
</dbReference>
<dbReference type="Pfam" id="PF00246">
    <property type="entry name" value="Peptidase_M14"/>
    <property type="match status" value="1"/>
</dbReference>
<feature type="domain" description="Peptidase M14" evidence="1">
    <location>
        <begin position="5"/>
        <end position="131"/>
    </location>
</feature>
<evidence type="ECO:0000313" key="3">
    <source>
        <dbReference type="Proteomes" id="UP000767334"/>
    </source>
</evidence>
<dbReference type="EMBL" id="JACJLL010000303">
    <property type="protein sequence ID" value="MBM6821036.1"/>
    <property type="molecule type" value="Genomic_DNA"/>
</dbReference>
<protein>
    <submittedName>
        <fullName evidence="2">Peptidase M14</fullName>
    </submittedName>
</protein>
<dbReference type="RefSeq" id="WP_275552418.1">
    <property type="nucleotide sequence ID" value="NZ_JACJLL010000303.1"/>
</dbReference>
<comment type="caution">
    <text evidence="2">The sequence shown here is derived from an EMBL/GenBank/DDBJ whole genome shotgun (WGS) entry which is preliminary data.</text>
</comment>
<proteinExistence type="predicted"/>
<dbReference type="SUPFAM" id="SSF53187">
    <property type="entry name" value="Zn-dependent exopeptidases"/>
    <property type="match status" value="1"/>
</dbReference>
<feature type="non-terminal residue" evidence="2">
    <location>
        <position position="1"/>
    </location>
</feature>
<keyword evidence="3" id="KW-1185">Reference proteome</keyword>
<reference evidence="2 3" key="1">
    <citation type="journal article" date="2021" name="Sci. Rep.">
        <title>The distribution of antibiotic resistance genes in chicken gut microbiota commensals.</title>
        <authorList>
            <person name="Juricova H."/>
            <person name="Matiasovicova J."/>
            <person name="Kubasova T."/>
            <person name="Cejkova D."/>
            <person name="Rychlik I."/>
        </authorList>
    </citation>
    <scope>NUCLEOTIDE SEQUENCE [LARGE SCALE GENOMIC DNA]</scope>
    <source>
        <strain evidence="2 3">An435</strain>
    </source>
</reference>
<accession>A0ABS2FM42</accession>
<evidence type="ECO:0000259" key="1">
    <source>
        <dbReference type="Pfam" id="PF00246"/>
    </source>
</evidence>
<name>A0ABS2FM42_9CLOT</name>
<evidence type="ECO:0000313" key="2">
    <source>
        <dbReference type="EMBL" id="MBM6821036.1"/>
    </source>
</evidence>
<organism evidence="2 3">
    <name type="scientific">Clostridium saudiense</name>
    <dbReference type="NCBI Taxonomy" id="1414720"/>
    <lineage>
        <taxon>Bacteria</taxon>
        <taxon>Bacillati</taxon>
        <taxon>Bacillota</taxon>
        <taxon>Clostridia</taxon>
        <taxon>Eubacteriales</taxon>
        <taxon>Clostridiaceae</taxon>
        <taxon>Clostridium</taxon>
    </lineage>
</organism>
<sequence>EINQSKKCSFANYKGKYCNSEPESKALINLVNKYNFIYTVSYHSSGNLIYWDYRDSLVKKESSNLADLISSVTGYKKEKSDSEYSEVVPGGFKDWASSKHNNPIPSVTIEVGLGKCPLKNSEFKYIWNANYRVLAAIAYMLR</sequence>
<gene>
    <name evidence="2" type="ORF">H6A19_17180</name>
</gene>
<dbReference type="InterPro" id="IPR000834">
    <property type="entry name" value="Peptidase_M14"/>
</dbReference>
<dbReference type="Proteomes" id="UP000767334">
    <property type="component" value="Unassembled WGS sequence"/>
</dbReference>